<gene>
    <name evidence="2" type="ORF">EXIGLDRAFT_129617</name>
</gene>
<name>A0A165G582_EXIGL</name>
<organism evidence="2 3">
    <name type="scientific">Exidia glandulosa HHB12029</name>
    <dbReference type="NCBI Taxonomy" id="1314781"/>
    <lineage>
        <taxon>Eukaryota</taxon>
        <taxon>Fungi</taxon>
        <taxon>Dikarya</taxon>
        <taxon>Basidiomycota</taxon>
        <taxon>Agaricomycotina</taxon>
        <taxon>Agaricomycetes</taxon>
        <taxon>Auriculariales</taxon>
        <taxon>Exidiaceae</taxon>
        <taxon>Exidia</taxon>
    </lineage>
</organism>
<evidence type="ECO:0000256" key="1">
    <source>
        <dbReference type="SAM" id="MobiDB-lite"/>
    </source>
</evidence>
<sequence length="202" mass="22308">MGKWRINTTVRGRAGSLGTNVQQADHLQPGDPARPWSQRLTATPMARELPNKPPVCCVIVSIGATAFSSAFSTLLQSPNLVIPCPHPSVWHHFYVSYIRCHFTDRVSRGFIWLSAAPASLSSSSTFSHHRTSGYSKGCALFSSHSSHSYPASSFTFSLSPVASCRRFVYSFTSNYVRLPCFYLVTRSLCVVICHLLESSCRV</sequence>
<dbReference type="EMBL" id="KV426058">
    <property type="protein sequence ID" value="KZV89998.1"/>
    <property type="molecule type" value="Genomic_DNA"/>
</dbReference>
<protein>
    <submittedName>
        <fullName evidence="2">Uncharacterized protein</fullName>
    </submittedName>
</protein>
<dbReference type="Proteomes" id="UP000077266">
    <property type="component" value="Unassembled WGS sequence"/>
</dbReference>
<reference evidence="2 3" key="1">
    <citation type="journal article" date="2016" name="Mol. Biol. Evol.">
        <title>Comparative Genomics of Early-Diverging Mushroom-Forming Fungi Provides Insights into the Origins of Lignocellulose Decay Capabilities.</title>
        <authorList>
            <person name="Nagy L.G."/>
            <person name="Riley R."/>
            <person name="Tritt A."/>
            <person name="Adam C."/>
            <person name="Daum C."/>
            <person name="Floudas D."/>
            <person name="Sun H."/>
            <person name="Yadav J.S."/>
            <person name="Pangilinan J."/>
            <person name="Larsson K.H."/>
            <person name="Matsuura K."/>
            <person name="Barry K."/>
            <person name="Labutti K."/>
            <person name="Kuo R."/>
            <person name="Ohm R.A."/>
            <person name="Bhattacharya S.S."/>
            <person name="Shirouzu T."/>
            <person name="Yoshinaga Y."/>
            <person name="Martin F.M."/>
            <person name="Grigoriev I.V."/>
            <person name="Hibbett D.S."/>
        </authorList>
    </citation>
    <scope>NUCLEOTIDE SEQUENCE [LARGE SCALE GENOMIC DNA]</scope>
    <source>
        <strain evidence="2 3">HHB12029</strain>
    </source>
</reference>
<dbReference type="AlphaFoldDB" id="A0A165G582"/>
<keyword evidence="3" id="KW-1185">Reference proteome</keyword>
<evidence type="ECO:0000313" key="3">
    <source>
        <dbReference type="Proteomes" id="UP000077266"/>
    </source>
</evidence>
<accession>A0A165G582</accession>
<dbReference type="InParanoid" id="A0A165G582"/>
<feature type="region of interest" description="Disordered" evidence="1">
    <location>
        <begin position="15"/>
        <end position="36"/>
    </location>
</feature>
<proteinExistence type="predicted"/>
<evidence type="ECO:0000313" key="2">
    <source>
        <dbReference type="EMBL" id="KZV89998.1"/>
    </source>
</evidence>